<dbReference type="InterPro" id="IPR023418">
    <property type="entry name" value="Thyroxine_BS"/>
</dbReference>
<reference evidence="11" key="2">
    <citation type="submission" date="2025-08" db="UniProtKB">
        <authorList>
            <consortium name="RefSeq"/>
        </authorList>
    </citation>
    <scope>IDENTIFICATION</scope>
    <source>
        <strain evidence="11">S238N-H82</strain>
        <tissue evidence="11">Testes</tissue>
    </source>
</reference>
<dbReference type="GO" id="GO:0006144">
    <property type="term" value="P:purine nucleobase metabolic process"/>
    <property type="evidence" value="ECO:0007669"/>
    <property type="project" value="UniProtKB-KW"/>
</dbReference>
<dbReference type="GO" id="GO:0033971">
    <property type="term" value="F:hydroxyisourate hydrolase activity"/>
    <property type="evidence" value="ECO:0007669"/>
    <property type="project" value="UniProtKB-EC"/>
</dbReference>
<feature type="binding site" evidence="8">
    <location>
        <position position="167"/>
    </location>
    <ligand>
        <name>substrate</name>
    </ligand>
</feature>
<dbReference type="Pfam" id="PF00576">
    <property type="entry name" value="Transthyretin"/>
    <property type="match status" value="1"/>
</dbReference>
<evidence type="ECO:0000256" key="2">
    <source>
        <dbReference type="ARBA" id="ARBA00002704"/>
    </source>
</evidence>
<keyword evidence="7" id="KW-0378">Hydrolase</keyword>
<comment type="similarity">
    <text evidence="3">Belongs to the transthyretin family. 5-hydroxyisourate hydrolase subfamily.</text>
</comment>
<dbReference type="CDD" id="cd05822">
    <property type="entry name" value="TLP_HIUase"/>
    <property type="match status" value="1"/>
</dbReference>
<dbReference type="InterPro" id="IPR000895">
    <property type="entry name" value="Transthyretin/HIU_hydrolase"/>
</dbReference>
<dbReference type="Proteomes" id="UP000001554">
    <property type="component" value="Chromosome 7"/>
</dbReference>
<proteinExistence type="inferred from homology"/>
<comment type="function">
    <text evidence="2">Catalyzes the hydrolysis of 5-hydroxyisourate (HIU) to 2-oxo-4-hydroxy-4-carboxy-5-ureidoimidazoline (OHCU).</text>
</comment>
<evidence type="ECO:0000256" key="3">
    <source>
        <dbReference type="ARBA" id="ARBA00009850"/>
    </source>
</evidence>
<evidence type="ECO:0000256" key="4">
    <source>
        <dbReference type="ARBA" id="ARBA00011881"/>
    </source>
</evidence>
<keyword evidence="10" id="KW-1185">Reference proteome</keyword>
<dbReference type="Gene3D" id="2.60.40.180">
    <property type="entry name" value="Transthyretin/hydroxyisourate hydrolase domain"/>
    <property type="match status" value="1"/>
</dbReference>
<dbReference type="SMART" id="SM00095">
    <property type="entry name" value="TR_THY"/>
    <property type="match status" value="1"/>
</dbReference>
<feature type="binding site" evidence="8">
    <location>
        <position position="63"/>
    </location>
    <ligand>
        <name>substrate</name>
    </ligand>
</feature>
<dbReference type="GeneID" id="118419194"/>
<evidence type="ECO:0000256" key="1">
    <source>
        <dbReference type="ARBA" id="ARBA00001043"/>
    </source>
</evidence>
<evidence type="ECO:0000256" key="8">
    <source>
        <dbReference type="PIRSR" id="PIRSR600895-51"/>
    </source>
</evidence>
<dbReference type="PROSITE" id="PS00768">
    <property type="entry name" value="TRANSTHYRETIN_1"/>
    <property type="match status" value="1"/>
</dbReference>
<dbReference type="InterPro" id="IPR014306">
    <property type="entry name" value="Hydroxyisourate_hydrolase"/>
</dbReference>
<accession>A0A9J7LEL0</accession>
<protein>
    <recommendedName>
        <fullName evidence="5">hydroxyisourate hydrolase</fullName>
        <ecNumber evidence="5">3.5.2.17</ecNumber>
    </recommendedName>
</protein>
<dbReference type="PANTHER" id="PTHR10395:SF7">
    <property type="entry name" value="5-HYDROXYISOURATE HYDROLASE"/>
    <property type="match status" value="1"/>
</dbReference>
<dbReference type="PRINTS" id="PR00189">
    <property type="entry name" value="TRNSTHYRETIN"/>
</dbReference>
<dbReference type="EC" id="3.5.2.17" evidence="5"/>
<evidence type="ECO:0000256" key="7">
    <source>
        <dbReference type="ARBA" id="ARBA00022801"/>
    </source>
</evidence>
<feature type="binding site" evidence="8">
    <location>
        <position position="104"/>
    </location>
    <ligand>
        <name>substrate</name>
    </ligand>
</feature>
<dbReference type="AlphaFoldDB" id="A0A9J7LEL0"/>
<gene>
    <name evidence="11" type="primary">LOC118419194</name>
</gene>
<dbReference type="PANTHER" id="PTHR10395">
    <property type="entry name" value="URICASE AND TRANSTHYRETIN-RELATED"/>
    <property type="match status" value="1"/>
</dbReference>
<evidence type="ECO:0000256" key="6">
    <source>
        <dbReference type="ARBA" id="ARBA00022631"/>
    </source>
</evidence>
<evidence type="ECO:0000313" key="10">
    <source>
        <dbReference type="Proteomes" id="UP000001554"/>
    </source>
</evidence>
<keyword evidence="6" id="KW-0659">Purine metabolism</keyword>
<dbReference type="InterPro" id="IPR023416">
    <property type="entry name" value="Transthyretin/HIU_hydrolase_d"/>
</dbReference>
<evidence type="ECO:0000259" key="9">
    <source>
        <dbReference type="SMART" id="SM00095"/>
    </source>
</evidence>
<dbReference type="NCBIfam" id="TIGR02962">
    <property type="entry name" value="hdxy_isourate"/>
    <property type="match status" value="1"/>
</dbReference>
<dbReference type="RefSeq" id="XP_035681429.1">
    <property type="nucleotide sequence ID" value="XM_035825536.1"/>
</dbReference>
<sequence length="170" mass="19424">MTEERSYVRDSSTRSGSVQRRPFRINLLFKLIGKKKHRQRKSQAISPSPLAMTANRTSPLTTHVLDTSLGRPAAEVPIKLYRTGERLGEEWSQVSSGQTNSDGRCNNLLNTLEAGVYKITFDTATYFNKNGIRQYFYPYVDIVFEVQDPNQHYHVPLLLNPFGYSTYRGS</sequence>
<comment type="catalytic activity">
    <reaction evidence="1">
        <text>5-hydroxyisourate + H2O = 5-hydroxy-2-oxo-4-ureido-2,5-dihydro-1H-imidazole-5-carboxylate + H(+)</text>
        <dbReference type="Rhea" id="RHEA:23736"/>
        <dbReference type="ChEBI" id="CHEBI:15377"/>
        <dbReference type="ChEBI" id="CHEBI:15378"/>
        <dbReference type="ChEBI" id="CHEBI:18072"/>
        <dbReference type="ChEBI" id="CHEBI:58639"/>
        <dbReference type="EC" id="3.5.2.17"/>
    </reaction>
</comment>
<evidence type="ECO:0000256" key="5">
    <source>
        <dbReference type="ARBA" id="ARBA00012609"/>
    </source>
</evidence>
<organism evidence="10 11">
    <name type="scientific">Branchiostoma floridae</name>
    <name type="common">Florida lancelet</name>
    <name type="synonym">Amphioxus</name>
    <dbReference type="NCBI Taxonomy" id="7739"/>
    <lineage>
        <taxon>Eukaryota</taxon>
        <taxon>Metazoa</taxon>
        <taxon>Chordata</taxon>
        <taxon>Cephalochordata</taxon>
        <taxon>Leptocardii</taxon>
        <taxon>Amphioxiformes</taxon>
        <taxon>Branchiostomatidae</taxon>
        <taxon>Branchiostoma</taxon>
    </lineage>
</organism>
<reference evidence="10" key="1">
    <citation type="journal article" date="2020" name="Nat. Ecol. Evol.">
        <title>Deeply conserved synteny resolves early events in vertebrate evolution.</title>
        <authorList>
            <person name="Simakov O."/>
            <person name="Marletaz F."/>
            <person name="Yue J.X."/>
            <person name="O'Connell B."/>
            <person name="Jenkins J."/>
            <person name="Brandt A."/>
            <person name="Calef R."/>
            <person name="Tung C.H."/>
            <person name="Huang T.K."/>
            <person name="Schmutz J."/>
            <person name="Satoh N."/>
            <person name="Yu J.K."/>
            <person name="Putnam N.H."/>
            <person name="Green R.E."/>
            <person name="Rokhsar D.S."/>
        </authorList>
    </citation>
    <scope>NUCLEOTIDE SEQUENCE [LARGE SCALE GENOMIC DNA]</scope>
    <source>
        <strain evidence="10">S238N-H82</strain>
    </source>
</reference>
<evidence type="ECO:0000313" key="11">
    <source>
        <dbReference type="RefSeq" id="XP_035681429.1"/>
    </source>
</evidence>
<name>A0A9J7LEL0_BRAFL</name>
<comment type="subunit">
    <text evidence="4">Homotetramer.</text>
</comment>
<dbReference type="SUPFAM" id="SSF49472">
    <property type="entry name" value="Transthyretin (synonym: prealbumin)"/>
    <property type="match status" value="1"/>
</dbReference>
<feature type="domain" description="Transthyretin/hydroxyisourate hydrolase" evidence="9">
    <location>
        <begin position="55"/>
        <end position="169"/>
    </location>
</feature>
<dbReference type="InterPro" id="IPR036817">
    <property type="entry name" value="Transthyretin/HIU_hydrolase_sf"/>
</dbReference>